<dbReference type="EMBL" id="AP014958">
    <property type="protein sequence ID" value="BAS80033.1"/>
    <property type="molecule type" value="Genomic_DNA"/>
</dbReference>
<dbReference type="AlphaFoldDB" id="A0A0N7KFS5"/>
<keyword evidence="2" id="KW-1185">Reference proteome</keyword>
<reference evidence="1 2" key="2">
    <citation type="journal article" date="2013" name="Plant Cell Physiol.">
        <title>Rice Annotation Project Database (RAP-DB): an integrative and interactive database for rice genomics.</title>
        <authorList>
            <person name="Sakai H."/>
            <person name="Lee S.S."/>
            <person name="Tanaka T."/>
            <person name="Numa H."/>
            <person name="Kim J."/>
            <person name="Kawahara Y."/>
            <person name="Wakimoto H."/>
            <person name="Yang C.C."/>
            <person name="Iwamoto M."/>
            <person name="Abe T."/>
            <person name="Yamada Y."/>
            <person name="Muto A."/>
            <person name="Inokuchi H."/>
            <person name="Ikemura T."/>
            <person name="Matsumoto T."/>
            <person name="Sasaki T."/>
            <person name="Itoh T."/>
        </authorList>
    </citation>
    <scope>NUCLEOTIDE SEQUENCE [LARGE SCALE GENOMIC DNA]</scope>
    <source>
        <strain evidence="2">cv. Nipponbare</strain>
    </source>
</reference>
<accession>A0A0N7KFS5</accession>
<name>A0A0N7KFS5_ORYSJ</name>
<protein>
    <submittedName>
        <fullName evidence="1">Os02g0647600 protein</fullName>
    </submittedName>
</protein>
<reference evidence="2" key="1">
    <citation type="journal article" date="2005" name="Nature">
        <title>The map-based sequence of the rice genome.</title>
        <authorList>
            <consortium name="International rice genome sequencing project (IRGSP)"/>
            <person name="Matsumoto T."/>
            <person name="Wu J."/>
            <person name="Kanamori H."/>
            <person name="Katayose Y."/>
            <person name="Fujisawa M."/>
            <person name="Namiki N."/>
            <person name="Mizuno H."/>
            <person name="Yamamoto K."/>
            <person name="Antonio B.A."/>
            <person name="Baba T."/>
            <person name="Sakata K."/>
            <person name="Nagamura Y."/>
            <person name="Aoki H."/>
            <person name="Arikawa K."/>
            <person name="Arita K."/>
            <person name="Bito T."/>
            <person name="Chiden Y."/>
            <person name="Fujitsuka N."/>
            <person name="Fukunaka R."/>
            <person name="Hamada M."/>
            <person name="Harada C."/>
            <person name="Hayashi A."/>
            <person name="Hijishita S."/>
            <person name="Honda M."/>
            <person name="Hosokawa S."/>
            <person name="Ichikawa Y."/>
            <person name="Idonuma A."/>
            <person name="Iijima M."/>
            <person name="Ikeda M."/>
            <person name="Ikeno M."/>
            <person name="Ito K."/>
            <person name="Ito S."/>
            <person name="Ito T."/>
            <person name="Ito Y."/>
            <person name="Ito Y."/>
            <person name="Iwabuchi A."/>
            <person name="Kamiya K."/>
            <person name="Karasawa W."/>
            <person name="Kurita K."/>
            <person name="Katagiri S."/>
            <person name="Kikuta A."/>
            <person name="Kobayashi H."/>
            <person name="Kobayashi N."/>
            <person name="Machita K."/>
            <person name="Maehara T."/>
            <person name="Masukawa M."/>
            <person name="Mizubayashi T."/>
            <person name="Mukai Y."/>
            <person name="Nagasaki H."/>
            <person name="Nagata Y."/>
            <person name="Naito S."/>
            <person name="Nakashima M."/>
            <person name="Nakama Y."/>
            <person name="Nakamichi Y."/>
            <person name="Nakamura M."/>
            <person name="Meguro A."/>
            <person name="Negishi M."/>
            <person name="Ohta I."/>
            <person name="Ohta T."/>
            <person name="Okamoto M."/>
            <person name="Ono N."/>
            <person name="Saji S."/>
            <person name="Sakaguchi M."/>
            <person name="Sakai K."/>
            <person name="Shibata M."/>
            <person name="Shimokawa T."/>
            <person name="Song J."/>
            <person name="Takazaki Y."/>
            <person name="Terasawa K."/>
            <person name="Tsugane M."/>
            <person name="Tsuji K."/>
            <person name="Ueda S."/>
            <person name="Waki K."/>
            <person name="Yamagata H."/>
            <person name="Yamamoto M."/>
            <person name="Yamamoto S."/>
            <person name="Yamane H."/>
            <person name="Yoshiki S."/>
            <person name="Yoshihara R."/>
            <person name="Yukawa K."/>
            <person name="Zhong H."/>
            <person name="Yano M."/>
            <person name="Yuan Q."/>
            <person name="Ouyang S."/>
            <person name="Liu J."/>
            <person name="Jones K.M."/>
            <person name="Gansberger K."/>
            <person name="Moffat K."/>
            <person name="Hill J."/>
            <person name="Bera J."/>
            <person name="Fadrosh D."/>
            <person name="Jin S."/>
            <person name="Johri S."/>
            <person name="Kim M."/>
            <person name="Overton L."/>
            <person name="Reardon M."/>
            <person name="Tsitrin T."/>
            <person name="Vuong H."/>
            <person name="Weaver B."/>
            <person name="Ciecko A."/>
            <person name="Tallon L."/>
            <person name="Jackson J."/>
            <person name="Pai G."/>
            <person name="Aken S.V."/>
            <person name="Utterback T."/>
            <person name="Reidmuller S."/>
            <person name="Feldblyum T."/>
            <person name="Hsiao J."/>
            <person name="Zismann V."/>
            <person name="Iobst S."/>
            <person name="de Vazeille A.R."/>
            <person name="Buell C.R."/>
            <person name="Ying K."/>
            <person name="Li Y."/>
            <person name="Lu T."/>
            <person name="Huang Y."/>
            <person name="Zhao Q."/>
            <person name="Feng Q."/>
            <person name="Zhang L."/>
            <person name="Zhu J."/>
            <person name="Weng Q."/>
            <person name="Mu J."/>
            <person name="Lu Y."/>
            <person name="Fan D."/>
            <person name="Liu Y."/>
            <person name="Guan J."/>
            <person name="Zhang Y."/>
            <person name="Yu S."/>
            <person name="Liu X."/>
            <person name="Zhang Y."/>
            <person name="Hong G."/>
            <person name="Han B."/>
            <person name="Choisne N."/>
            <person name="Demange N."/>
            <person name="Orjeda G."/>
            <person name="Samain S."/>
            <person name="Cattolico L."/>
            <person name="Pelletier E."/>
            <person name="Couloux A."/>
            <person name="Segurens B."/>
            <person name="Wincker P."/>
            <person name="D'Hont A."/>
            <person name="Scarpelli C."/>
            <person name="Weissenbach J."/>
            <person name="Salanoubat M."/>
            <person name="Quetier F."/>
            <person name="Yu Y."/>
            <person name="Kim H.R."/>
            <person name="Rambo T."/>
            <person name="Currie J."/>
            <person name="Collura K."/>
            <person name="Luo M."/>
            <person name="Yang T."/>
            <person name="Ammiraju J.S.S."/>
            <person name="Engler F."/>
            <person name="Soderlund C."/>
            <person name="Wing R.A."/>
            <person name="Palmer L.E."/>
            <person name="de la Bastide M."/>
            <person name="Spiegel L."/>
            <person name="Nascimento L."/>
            <person name="Zutavern T."/>
            <person name="O'Shaughnessy A."/>
            <person name="Dike S."/>
            <person name="Dedhia N."/>
            <person name="Preston R."/>
            <person name="Balija V."/>
            <person name="McCombie W.R."/>
            <person name="Chow T."/>
            <person name="Chen H."/>
            <person name="Chung M."/>
            <person name="Chen C."/>
            <person name="Shaw J."/>
            <person name="Wu H."/>
            <person name="Hsiao K."/>
            <person name="Chao Y."/>
            <person name="Chu M."/>
            <person name="Cheng C."/>
            <person name="Hour A."/>
            <person name="Lee P."/>
            <person name="Lin S."/>
            <person name="Lin Y."/>
            <person name="Liou J."/>
            <person name="Liu S."/>
            <person name="Hsing Y."/>
            <person name="Raghuvanshi S."/>
            <person name="Mohanty A."/>
            <person name="Bharti A.K."/>
            <person name="Gaur A."/>
            <person name="Gupta V."/>
            <person name="Kumar D."/>
            <person name="Ravi V."/>
            <person name="Vij S."/>
            <person name="Kapur A."/>
            <person name="Khurana P."/>
            <person name="Khurana P."/>
            <person name="Khurana J.P."/>
            <person name="Tyagi A.K."/>
            <person name="Gaikwad K."/>
            <person name="Singh A."/>
            <person name="Dalal V."/>
            <person name="Srivastava S."/>
            <person name="Dixit A."/>
            <person name="Pal A.K."/>
            <person name="Ghazi I.A."/>
            <person name="Yadav M."/>
            <person name="Pandit A."/>
            <person name="Bhargava A."/>
            <person name="Sureshbabu K."/>
            <person name="Batra K."/>
            <person name="Sharma T.R."/>
            <person name="Mohapatra T."/>
            <person name="Singh N.K."/>
            <person name="Messing J."/>
            <person name="Nelson A.B."/>
            <person name="Fuks G."/>
            <person name="Kavchok S."/>
            <person name="Keizer G."/>
            <person name="Linton E."/>
            <person name="Llaca V."/>
            <person name="Song R."/>
            <person name="Tanyolac B."/>
            <person name="Young S."/>
            <person name="Ho-Il K."/>
            <person name="Hahn J.H."/>
            <person name="Sangsakoo G."/>
            <person name="Vanavichit A."/>
            <person name="de Mattos Luiz.A.T."/>
            <person name="Zimmer P.D."/>
            <person name="Malone G."/>
            <person name="Dellagostin O."/>
            <person name="de Oliveira A.C."/>
            <person name="Bevan M."/>
            <person name="Bancroft I."/>
            <person name="Minx P."/>
            <person name="Cordum H."/>
            <person name="Wilson R."/>
            <person name="Cheng Z."/>
            <person name="Jin W."/>
            <person name="Jiang J."/>
            <person name="Leong S.A."/>
            <person name="Iwama H."/>
            <person name="Gojobori T."/>
            <person name="Itoh T."/>
            <person name="Niimura Y."/>
            <person name="Fujii Y."/>
            <person name="Habara T."/>
            <person name="Sakai H."/>
            <person name="Sato Y."/>
            <person name="Wilson G."/>
            <person name="Kumar K."/>
            <person name="McCouch S."/>
            <person name="Juretic N."/>
            <person name="Hoen D."/>
            <person name="Wright S."/>
            <person name="Bruskiewich R."/>
            <person name="Bureau T."/>
            <person name="Miyao A."/>
            <person name="Hirochika H."/>
            <person name="Nishikawa T."/>
            <person name="Kadowaki K."/>
            <person name="Sugiura M."/>
            <person name="Burr B."/>
            <person name="Sasaki T."/>
        </authorList>
    </citation>
    <scope>NUCLEOTIDE SEQUENCE [LARGE SCALE GENOMIC DNA]</scope>
    <source>
        <strain evidence="2">cv. Nipponbare</strain>
    </source>
</reference>
<reference evidence="1 2" key="3">
    <citation type="journal article" date="2013" name="Rice">
        <title>Improvement of the Oryza sativa Nipponbare reference genome using next generation sequence and optical map data.</title>
        <authorList>
            <person name="Kawahara Y."/>
            <person name="de la Bastide M."/>
            <person name="Hamilton J.P."/>
            <person name="Kanamori H."/>
            <person name="McCombie W.R."/>
            <person name="Ouyang S."/>
            <person name="Schwartz D.C."/>
            <person name="Tanaka T."/>
            <person name="Wu J."/>
            <person name="Zhou S."/>
            <person name="Childs K.L."/>
            <person name="Davidson R.M."/>
            <person name="Lin H."/>
            <person name="Quesada-Ocampo L."/>
            <person name="Vaillancourt B."/>
            <person name="Sakai H."/>
            <person name="Lee S.S."/>
            <person name="Kim J."/>
            <person name="Numa H."/>
            <person name="Itoh T."/>
            <person name="Buell C.R."/>
            <person name="Matsumoto T."/>
        </authorList>
    </citation>
    <scope>NUCLEOTIDE SEQUENCE [LARGE SCALE GENOMIC DNA]</scope>
    <source>
        <strain evidence="2">cv. Nipponbare</strain>
    </source>
</reference>
<evidence type="ECO:0000313" key="2">
    <source>
        <dbReference type="Proteomes" id="UP000059680"/>
    </source>
</evidence>
<proteinExistence type="predicted"/>
<dbReference type="InParanoid" id="A0A0N7KFS5"/>
<gene>
    <name evidence="1" type="ordered locus">Os02g0647600</name>
    <name evidence="1" type="ORF">OSNPB_020647600</name>
</gene>
<dbReference type="Proteomes" id="UP000059680">
    <property type="component" value="Chromosome 2"/>
</dbReference>
<evidence type="ECO:0000313" key="1">
    <source>
        <dbReference type="EMBL" id="BAS80033.1"/>
    </source>
</evidence>
<dbReference type="PaxDb" id="39947-A0A0N7KFS5"/>
<organism evidence="1 2">
    <name type="scientific">Oryza sativa subsp. japonica</name>
    <name type="common">Rice</name>
    <dbReference type="NCBI Taxonomy" id="39947"/>
    <lineage>
        <taxon>Eukaryota</taxon>
        <taxon>Viridiplantae</taxon>
        <taxon>Streptophyta</taxon>
        <taxon>Embryophyta</taxon>
        <taxon>Tracheophyta</taxon>
        <taxon>Spermatophyta</taxon>
        <taxon>Magnoliopsida</taxon>
        <taxon>Liliopsida</taxon>
        <taxon>Poales</taxon>
        <taxon>Poaceae</taxon>
        <taxon>BOP clade</taxon>
        <taxon>Oryzoideae</taxon>
        <taxon>Oryzeae</taxon>
        <taxon>Oryzinae</taxon>
        <taxon>Oryza</taxon>
        <taxon>Oryza sativa</taxon>
    </lineage>
</organism>
<sequence length="113" mass="12819">MDACKRAVNGICDEPPQDERHAWSMVIVRRALLPGWVLHGHVDYVSGGPQPAVRLGFISHPPGASTHSGWRRRWRCAPRHAAYTLMFPATCTYARRRPARRRDAVVLRAGRRL</sequence>